<reference evidence="1 2" key="1">
    <citation type="journal article" date="2014" name="Genome Announc.">
        <title>Draft Genome Sequence of Streptomyces fradiae ATCC 19609, a Strain Highly Sensitive to Antibiotics.</title>
        <authorList>
            <person name="Bekker O.B."/>
            <person name="Klimina K.M."/>
            <person name="Vatlin A.A."/>
            <person name="Zakharevich N.V."/>
            <person name="Kasianov A.S."/>
            <person name="Danilenko V.N."/>
        </authorList>
    </citation>
    <scope>NUCLEOTIDE SEQUENCE [LARGE SCALE GENOMIC DNA]</scope>
    <source>
        <strain evidence="1 2">ATCC 19609</strain>
    </source>
</reference>
<dbReference type="EMBL" id="JNAD02000004">
    <property type="protein sequence ID" value="RKM96655.1"/>
    <property type="molecule type" value="Genomic_DNA"/>
</dbReference>
<dbReference type="Proteomes" id="UP000028058">
    <property type="component" value="Unassembled WGS sequence"/>
</dbReference>
<dbReference type="Pfam" id="PF19458">
    <property type="entry name" value="DUF5995"/>
    <property type="match status" value="1"/>
</dbReference>
<dbReference type="AlphaFoldDB" id="A0A3R7FX86"/>
<proteinExistence type="predicted"/>
<organism evidence="1 2">
    <name type="scientific">Streptomyces xinghaiensis</name>
    <dbReference type="NCBI Taxonomy" id="1038928"/>
    <lineage>
        <taxon>Bacteria</taxon>
        <taxon>Bacillati</taxon>
        <taxon>Actinomycetota</taxon>
        <taxon>Actinomycetes</taxon>
        <taxon>Kitasatosporales</taxon>
        <taxon>Streptomycetaceae</taxon>
        <taxon>Streptomyces</taxon>
    </lineage>
</organism>
<evidence type="ECO:0000313" key="2">
    <source>
        <dbReference type="Proteomes" id="UP000028058"/>
    </source>
</evidence>
<gene>
    <name evidence="1" type="ORF">SFRA_011515</name>
</gene>
<sequence length="228" mass="25239">MTTTEPLAAADVRDALERMRALEATLPRQDGIAVFNRVYLSVTDELERRIAAGHFRDPATTAEFTARFARRYLTAVDADRAGRRPPACWRPLFQQRRHPGVLPVQFALAGVNAHVGHDLALAVVDTCTARGCAPGVLRSDYERVDEVLVGLEERIREELMPGPDLLDVADPLTHLTGSWCLTRARDGAWAAARVLWELRGADGLREEFRERLDTGTGMAGRFLLTPLG</sequence>
<dbReference type="OrthoDB" id="583431at2"/>
<comment type="caution">
    <text evidence="1">The sequence shown here is derived from an EMBL/GenBank/DDBJ whole genome shotgun (WGS) entry which is preliminary data.</text>
</comment>
<evidence type="ECO:0000313" key="1">
    <source>
        <dbReference type="EMBL" id="RKM96655.1"/>
    </source>
</evidence>
<name>A0A3R7FX86_9ACTN</name>
<accession>A0A3R7FX86</accession>
<keyword evidence="2" id="KW-1185">Reference proteome</keyword>
<dbReference type="RefSeq" id="WP_043472761.1">
    <property type="nucleotide sequence ID" value="NZ_CP134822.1"/>
</dbReference>
<protein>
    <submittedName>
        <fullName evidence="1">Uncharacterized protein</fullName>
    </submittedName>
</protein>
<dbReference type="InterPro" id="IPR046037">
    <property type="entry name" value="DUF5995"/>
</dbReference>